<dbReference type="OrthoDB" id="9805202at2"/>
<evidence type="ECO:0000256" key="1">
    <source>
        <dbReference type="ARBA" id="ARBA00004196"/>
    </source>
</evidence>
<feature type="region of interest" description="Disordered" evidence="8">
    <location>
        <begin position="379"/>
        <end position="423"/>
    </location>
</feature>
<dbReference type="Pfam" id="PF03150">
    <property type="entry name" value="CCP_MauG"/>
    <property type="match status" value="1"/>
</dbReference>
<comment type="subcellular location">
    <subcellularLocation>
        <location evidence="1">Cell envelope</location>
    </subcellularLocation>
</comment>
<dbReference type="PANTHER" id="PTHR30600">
    <property type="entry name" value="CYTOCHROME C PEROXIDASE-RELATED"/>
    <property type="match status" value="1"/>
</dbReference>
<evidence type="ECO:0000256" key="6">
    <source>
        <dbReference type="ARBA" id="ARBA00023004"/>
    </source>
</evidence>
<keyword evidence="5" id="KW-0560">Oxidoreductase</keyword>
<dbReference type="GO" id="GO:0020037">
    <property type="term" value="F:heme binding"/>
    <property type="evidence" value="ECO:0007669"/>
    <property type="project" value="InterPro"/>
</dbReference>
<evidence type="ECO:0000256" key="5">
    <source>
        <dbReference type="ARBA" id="ARBA00023002"/>
    </source>
</evidence>
<dbReference type="InterPro" id="IPR051395">
    <property type="entry name" value="Cytochrome_c_Peroxidase/MauG"/>
</dbReference>
<dbReference type="InterPro" id="IPR036909">
    <property type="entry name" value="Cyt_c-like_dom_sf"/>
</dbReference>
<evidence type="ECO:0000256" key="8">
    <source>
        <dbReference type="SAM" id="MobiDB-lite"/>
    </source>
</evidence>
<dbReference type="SUPFAM" id="SSF46626">
    <property type="entry name" value="Cytochrome c"/>
    <property type="match status" value="2"/>
</dbReference>
<dbReference type="EMBL" id="VCBC01000012">
    <property type="protein sequence ID" value="TLU64227.1"/>
    <property type="molecule type" value="Genomic_DNA"/>
</dbReference>
<feature type="domain" description="Cytochrome c" evidence="9">
    <location>
        <begin position="222"/>
        <end position="353"/>
    </location>
</feature>
<evidence type="ECO:0000256" key="7">
    <source>
        <dbReference type="PROSITE-ProRule" id="PRU00433"/>
    </source>
</evidence>
<proteinExistence type="predicted"/>
<keyword evidence="3 7" id="KW-0479">Metal-binding</keyword>
<dbReference type="PROSITE" id="PS51007">
    <property type="entry name" value="CYTC"/>
    <property type="match status" value="2"/>
</dbReference>
<name>A0A5R9IJH3_9GAMM</name>
<feature type="domain" description="Cytochrome c" evidence="9">
    <location>
        <begin position="69"/>
        <end position="170"/>
    </location>
</feature>
<reference evidence="10 11" key="1">
    <citation type="submission" date="2019-05" db="EMBL/GenBank/DDBJ databases">
        <title>Genome sequences of Thalassotalea litorea 1K03283.</title>
        <authorList>
            <person name="Zhang D."/>
        </authorList>
    </citation>
    <scope>NUCLEOTIDE SEQUENCE [LARGE SCALE GENOMIC DNA]</scope>
    <source>
        <strain evidence="10 11">MCCC 1K03283</strain>
    </source>
</reference>
<evidence type="ECO:0000259" key="9">
    <source>
        <dbReference type="PROSITE" id="PS51007"/>
    </source>
</evidence>
<dbReference type="GO" id="GO:0030313">
    <property type="term" value="C:cell envelope"/>
    <property type="evidence" value="ECO:0007669"/>
    <property type="project" value="UniProtKB-SubCell"/>
</dbReference>
<dbReference type="GO" id="GO:0009055">
    <property type="term" value="F:electron transfer activity"/>
    <property type="evidence" value="ECO:0007669"/>
    <property type="project" value="InterPro"/>
</dbReference>
<dbReference type="PANTHER" id="PTHR30600:SF10">
    <property type="entry name" value="BLL6722 PROTEIN"/>
    <property type="match status" value="1"/>
</dbReference>
<comment type="caution">
    <text evidence="10">The sequence shown here is derived from an EMBL/GenBank/DDBJ whole genome shotgun (WGS) entry which is preliminary data.</text>
</comment>
<sequence>MLFASFSDARASDKSDFSLKQHCPPSFEKNAKGHCMLRTMYEFYDSVQNRGVGGTQTSLPDHRDGFTPAQIDLGRFLFFDPLLSKDGSLSCASCHQPDKGFSDDLDRSVGITGEKVTRSAPTLWNVAFLDKFFWDGRADTLEEQAVGPLFDPKEMGNNPQQLLASLRENSVYPGMFKQAFPQSHQIEIAQIATALTAFQTSLISLNSRYDQYAHGFHDALNENEIKGLNIFRSFVARCAECHQPPLFTNSQIAVIGTPEPEGLPFDPGAQVPFNDKRMRGGFKVPTLRNIAKTAPYMHSGGMGSLKEAAEFYTKGRGHAIPEREELLIHWHIWEPNLTDEELDRIVDFLHTLSDESLAPQIPEVLPSGLPAVDAKFAARKQRQKNLSGDKPMPLSSKNNKQMASSINNQQQDNVKEVSGDIYE</sequence>
<evidence type="ECO:0000256" key="3">
    <source>
        <dbReference type="ARBA" id="ARBA00022723"/>
    </source>
</evidence>
<feature type="compositionally biased region" description="Basic and acidic residues" evidence="8">
    <location>
        <begin position="413"/>
        <end position="423"/>
    </location>
</feature>
<evidence type="ECO:0000256" key="4">
    <source>
        <dbReference type="ARBA" id="ARBA00022729"/>
    </source>
</evidence>
<evidence type="ECO:0000256" key="2">
    <source>
        <dbReference type="ARBA" id="ARBA00022617"/>
    </source>
</evidence>
<dbReference type="AlphaFoldDB" id="A0A5R9IJH3"/>
<keyword evidence="2 7" id="KW-0349">Heme</keyword>
<dbReference type="Gene3D" id="1.10.760.10">
    <property type="entry name" value="Cytochrome c-like domain"/>
    <property type="match status" value="2"/>
</dbReference>
<keyword evidence="6 7" id="KW-0408">Iron</keyword>
<feature type="compositionally biased region" description="Polar residues" evidence="8">
    <location>
        <begin position="395"/>
        <end position="412"/>
    </location>
</feature>
<dbReference type="InterPro" id="IPR004852">
    <property type="entry name" value="Di-haem_cyt_c_peroxidsae"/>
</dbReference>
<keyword evidence="4" id="KW-0732">Signal</keyword>
<accession>A0A5R9IJH3</accession>
<dbReference type="InterPro" id="IPR009056">
    <property type="entry name" value="Cyt_c-like_dom"/>
</dbReference>
<protein>
    <submittedName>
        <fullName evidence="10">C-type cytochrome</fullName>
    </submittedName>
</protein>
<dbReference type="Proteomes" id="UP000307790">
    <property type="component" value="Unassembled WGS sequence"/>
</dbReference>
<dbReference type="GO" id="GO:0004130">
    <property type="term" value="F:cytochrome-c peroxidase activity"/>
    <property type="evidence" value="ECO:0007669"/>
    <property type="project" value="TreeGrafter"/>
</dbReference>
<gene>
    <name evidence="10" type="ORF">FE810_12630</name>
</gene>
<evidence type="ECO:0000313" key="11">
    <source>
        <dbReference type="Proteomes" id="UP000307790"/>
    </source>
</evidence>
<dbReference type="GO" id="GO:0046872">
    <property type="term" value="F:metal ion binding"/>
    <property type="evidence" value="ECO:0007669"/>
    <property type="project" value="UniProtKB-KW"/>
</dbReference>
<evidence type="ECO:0000313" key="10">
    <source>
        <dbReference type="EMBL" id="TLU64227.1"/>
    </source>
</evidence>
<keyword evidence="11" id="KW-1185">Reference proteome</keyword>
<organism evidence="10 11">
    <name type="scientific">Thalassotalea litorea</name>
    <dbReference type="NCBI Taxonomy" id="2020715"/>
    <lineage>
        <taxon>Bacteria</taxon>
        <taxon>Pseudomonadati</taxon>
        <taxon>Pseudomonadota</taxon>
        <taxon>Gammaproteobacteria</taxon>
        <taxon>Alteromonadales</taxon>
        <taxon>Colwelliaceae</taxon>
        <taxon>Thalassotalea</taxon>
    </lineage>
</organism>